<dbReference type="AlphaFoldDB" id="A0A4P1RFS8"/>
<name>A0A4P1RFS8_LUPAN</name>
<protein>
    <submittedName>
        <fullName evidence="1">Uncharacterized protein</fullName>
    </submittedName>
</protein>
<proteinExistence type="predicted"/>
<keyword evidence="2" id="KW-1185">Reference proteome</keyword>
<sequence>MIYHTCRYIIMGFIFSILPYKLTYLIDEVHPPNATTKQKHARHSYNKPGQMPKLSCLGLAIIDKEYATNSHPHMKHILKDKIDREDNDSRLHLHQDHPSKVHNK</sequence>
<dbReference type="Proteomes" id="UP000188354">
    <property type="component" value="Chromosome LG06"/>
</dbReference>
<gene>
    <name evidence="1" type="ORF">TanjilG_27949</name>
</gene>
<organism evidence="1 2">
    <name type="scientific">Lupinus angustifolius</name>
    <name type="common">Narrow-leaved blue lupine</name>
    <dbReference type="NCBI Taxonomy" id="3871"/>
    <lineage>
        <taxon>Eukaryota</taxon>
        <taxon>Viridiplantae</taxon>
        <taxon>Streptophyta</taxon>
        <taxon>Embryophyta</taxon>
        <taxon>Tracheophyta</taxon>
        <taxon>Spermatophyta</taxon>
        <taxon>Magnoliopsida</taxon>
        <taxon>eudicotyledons</taxon>
        <taxon>Gunneridae</taxon>
        <taxon>Pentapetalae</taxon>
        <taxon>rosids</taxon>
        <taxon>fabids</taxon>
        <taxon>Fabales</taxon>
        <taxon>Fabaceae</taxon>
        <taxon>Papilionoideae</taxon>
        <taxon>50 kb inversion clade</taxon>
        <taxon>genistoids sensu lato</taxon>
        <taxon>core genistoids</taxon>
        <taxon>Genisteae</taxon>
        <taxon>Lupinus</taxon>
    </lineage>
</organism>
<evidence type="ECO:0000313" key="1">
    <source>
        <dbReference type="EMBL" id="OIW10198.1"/>
    </source>
</evidence>
<evidence type="ECO:0000313" key="2">
    <source>
        <dbReference type="Proteomes" id="UP000188354"/>
    </source>
</evidence>
<reference evidence="1 2" key="1">
    <citation type="journal article" date="2017" name="Plant Biotechnol. J.">
        <title>A comprehensive draft genome sequence for lupin (Lupinus angustifolius), an emerging health food: insights into plant-microbe interactions and legume evolution.</title>
        <authorList>
            <person name="Hane J.K."/>
            <person name="Ming Y."/>
            <person name="Kamphuis L.G."/>
            <person name="Nelson M.N."/>
            <person name="Garg G."/>
            <person name="Atkins C.A."/>
            <person name="Bayer P.E."/>
            <person name="Bravo A."/>
            <person name="Bringans S."/>
            <person name="Cannon S."/>
            <person name="Edwards D."/>
            <person name="Foley R."/>
            <person name="Gao L.L."/>
            <person name="Harrison M.J."/>
            <person name="Huang W."/>
            <person name="Hurgobin B."/>
            <person name="Li S."/>
            <person name="Liu C.W."/>
            <person name="McGrath A."/>
            <person name="Morahan G."/>
            <person name="Murray J."/>
            <person name="Weller J."/>
            <person name="Jian J."/>
            <person name="Singh K.B."/>
        </authorList>
    </citation>
    <scope>NUCLEOTIDE SEQUENCE [LARGE SCALE GENOMIC DNA]</scope>
    <source>
        <strain evidence="2">cv. Tanjil</strain>
        <tissue evidence="1">Whole plant</tissue>
    </source>
</reference>
<accession>A0A4P1RFS8</accession>
<dbReference type="Gramene" id="OIW10198">
    <property type="protein sequence ID" value="OIW10198"/>
    <property type="gene ID" value="TanjilG_27949"/>
</dbReference>
<dbReference type="EMBL" id="CM007366">
    <property type="protein sequence ID" value="OIW10198.1"/>
    <property type="molecule type" value="Genomic_DNA"/>
</dbReference>